<feature type="domain" description="BON" evidence="2">
    <location>
        <begin position="120"/>
        <end position="188"/>
    </location>
</feature>
<name>A0A8J7QN91_9BACT</name>
<dbReference type="PANTHER" id="PTHR34606">
    <property type="entry name" value="BON DOMAIN-CONTAINING PROTEIN"/>
    <property type="match status" value="1"/>
</dbReference>
<dbReference type="AlphaFoldDB" id="A0A8J7QN91"/>
<feature type="chain" id="PRO_5035305482" evidence="1">
    <location>
        <begin position="22"/>
        <end position="274"/>
    </location>
</feature>
<dbReference type="RefSeq" id="WP_207861105.1">
    <property type="nucleotide sequence ID" value="NZ_JAFREP010000022.1"/>
</dbReference>
<comment type="caution">
    <text evidence="3">The sequence shown here is derived from an EMBL/GenBank/DDBJ whole genome shotgun (WGS) entry which is preliminary data.</text>
</comment>
<organism evidence="3 4">
    <name type="scientific">Acanthopleuribacter pedis</name>
    <dbReference type="NCBI Taxonomy" id="442870"/>
    <lineage>
        <taxon>Bacteria</taxon>
        <taxon>Pseudomonadati</taxon>
        <taxon>Acidobacteriota</taxon>
        <taxon>Holophagae</taxon>
        <taxon>Acanthopleuribacterales</taxon>
        <taxon>Acanthopleuribacteraceae</taxon>
        <taxon>Acanthopleuribacter</taxon>
    </lineage>
</organism>
<dbReference type="SMART" id="SM00749">
    <property type="entry name" value="BON"/>
    <property type="match status" value="3"/>
</dbReference>
<evidence type="ECO:0000313" key="4">
    <source>
        <dbReference type="Proteomes" id="UP000664417"/>
    </source>
</evidence>
<evidence type="ECO:0000313" key="3">
    <source>
        <dbReference type="EMBL" id="MBO1321130.1"/>
    </source>
</evidence>
<evidence type="ECO:0000256" key="1">
    <source>
        <dbReference type="SAM" id="SignalP"/>
    </source>
</evidence>
<gene>
    <name evidence="3" type="ORF">J3U88_21805</name>
</gene>
<dbReference type="Gene3D" id="3.30.1340.30">
    <property type="match status" value="3"/>
</dbReference>
<keyword evidence="4" id="KW-1185">Reference proteome</keyword>
<dbReference type="InterPro" id="IPR014004">
    <property type="entry name" value="Transpt-assoc_nodulatn_dom_bac"/>
</dbReference>
<dbReference type="PANTHER" id="PTHR34606:SF15">
    <property type="entry name" value="BON DOMAIN-CONTAINING PROTEIN"/>
    <property type="match status" value="1"/>
</dbReference>
<dbReference type="PROSITE" id="PS50914">
    <property type="entry name" value="BON"/>
    <property type="match status" value="3"/>
</dbReference>
<dbReference type="Pfam" id="PF04972">
    <property type="entry name" value="BON"/>
    <property type="match status" value="3"/>
</dbReference>
<protein>
    <submittedName>
        <fullName evidence="3">BON domain-containing protein</fullName>
    </submittedName>
</protein>
<accession>A0A8J7QN91</accession>
<dbReference type="InterPro" id="IPR051686">
    <property type="entry name" value="Lipoprotein_DolP"/>
</dbReference>
<feature type="signal peptide" evidence="1">
    <location>
        <begin position="1"/>
        <end position="21"/>
    </location>
</feature>
<dbReference type="Proteomes" id="UP000664417">
    <property type="component" value="Unassembled WGS sequence"/>
</dbReference>
<dbReference type="EMBL" id="JAFREP010000022">
    <property type="protein sequence ID" value="MBO1321130.1"/>
    <property type="molecule type" value="Genomic_DNA"/>
</dbReference>
<proteinExistence type="predicted"/>
<feature type="domain" description="BON" evidence="2">
    <location>
        <begin position="29"/>
        <end position="97"/>
    </location>
</feature>
<evidence type="ECO:0000259" key="2">
    <source>
        <dbReference type="PROSITE" id="PS50914"/>
    </source>
</evidence>
<keyword evidence="1" id="KW-0732">Signal</keyword>
<reference evidence="3" key="1">
    <citation type="submission" date="2021-03" db="EMBL/GenBank/DDBJ databases">
        <authorList>
            <person name="Wang G."/>
        </authorList>
    </citation>
    <scope>NUCLEOTIDE SEQUENCE</scope>
    <source>
        <strain evidence="3">KCTC 12899</strain>
    </source>
</reference>
<sequence length="274" mass="29561">MKYHTLIALLFALTVAFPVNADSNENVLEDSIIASKLWASYALSESLNPLTIDIDVSDGVVALHGEVDNRSEKNLAGSMAEGTKGVRTVENYLKIAKDEKGNHAPKKKASLVHEVGSTLNDAAINVAVSSRLVANKHVSGFSIDVEVADGHVSLAGQVSDADSRKIAESIAKNTRGVKTVNSHLAVKESDKKEKDLRLQHLTEKIDDMWVATKVNSQYAYTRGVDATDIDVDVDEGVVTLKGHVAHKGEKELACKIAEDTLGVRRVNADALEIR</sequence>
<feature type="domain" description="BON" evidence="2">
    <location>
        <begin position="206"/>
        <end position="274"/>
    </location>
</feature>
<dbReference type="InterPro" id="IPR007055">
    <property type="entry name" value="BON_dom"/>
</dbReference>